<protein>
    <recommendedName>
        <fullName evidence="3 10">Heme chaperone HemW</fullName>
    </recommendedName>
</protein>
<keyword evidence="13" id="KW-1185">Reference proteome</keyword>
<dbReference type="InterPro" id="IPR034505">
    <property type="entry name" value="Coproporphyrinogen-III_oxidase"/>
</dbReference>
<dbReference type="PANTHER" id="PTHR13932">
    <property type="entry name" value="COPROPORPHYRINIGEN III OXIDASE"/>
    <property type="match status" value="1"/>
</dbReference>
<keyword evidence="10" id="KW-0004">4Fe-4S</keyword>
<dbReference type="SFLD" id="SFLDG01065">
    <property type="entry name" value="anaerobic_coproporphyrinogen-I"/>
    <property type="match status" value="1"/>
</dbReference>
<evidence type="ECO:0000259" key="11">
    <source>
        <dbReference type="PROSITE" id="PS51918"/>
    </source>
</evidence>
<keyword evidence="4 10" id="KW-0349">Heme</keyword>
<dbReference type="InterPro" id="IPR004559">
    <property type="entry name" value="HemW-like"/>
</dbReference>
<proteinExistence type="inferred from homology"/>
<comment type="function">
    <text evidence="10">Probably acts as a heme chaperone, transferring heme to an unknown acceptor. Binds one molecule of heme per monomer, possibly covalently. Binds 1 [4Fe-4S] cluster. The cluster is coordinated with 3 cysteines and an exchangeable S-adenosyl-L-methionine.</text>
</comment>
<dbReference type="KEGG" id="tmb:Thimo_0078"/>
<dbReference type="PROSITE" id="PS51918">
    <property type="entry name" value="RADICAL_SAM"/>
    <property type="match status" value="1"/>
</dbReference>
<name>L0GUG9_9GAMM</name>
<evidence type="ECO:0000256" key="7">
    <source>
        <dbReference type="ARBA" id="ARBA00023004"/>
    </source>
</evidence>
<dbReference type="InterPro" id="IPR006638">
    <property type="entry name" value="Elp3/MiaA/NifB-like_rSAM"/>
</dbReference>
<keyword evidence="8 10" id="KW-0411">Iron-sulfur</keyword>
<evidence type="ECO:0000256" key="1">
    <source>
        <dbReference type="ARBA" id="ARBA00001966"/>
    </source>
</evidence>
<comment type="cofactor">
    <cofactor evidence="1">
        <name>[4Fe-4S] cluster</name>
        <dbReference type="ChEBI" id="CHEBI:49883"/>
    </cofactor>
</comment>
<dbReference type="PATRIC" id="fig|765912.4.peg.76"/>
<organism evidence="12 13">
    <name type="scientific">Thioflavicoccus mobilis 8321</name>
    <dbReference type="NCBI Taxonomy" id="765912"/>
    <lineage>
        <taxon>Bacteria</taxon>
        <taxon>Pseudomonadati</taxon>
        <taxon>Pseudomonadota</taxon>
        <taxon>Gammaproteobacteria</taxon>
        <taxon>Chromatiales</taxon>
        <taxon>Chromatiaceae</taxon>
        <taxon>Thioflavicoccus</taxon>
    </lineage>
</organism>
<dbReference type="GO" id="GO:0005737">
    <property type="term" value="C:cytoplasm"/>
    <property type="evidence" value="ECO:0007669"/>
    <property type="project" value="UniProtKB-SubCell"/>
</dbReference>
<gene>
    <name evidence="12" type="ORF">Thimo_0078</name>
</gene>
<evidence type="ECO:0000256" key="6">
    <source>
        <dbReference type="ARBA" id="ARBA00022723"/>
    </source>
</evidence>
<dbReference type="Pfam" id="PF06969">
    <property type="entry name" value="HemN_C"/>
    <property type="match status" value="1"/>
</dbReference>
<evidence type="ECO:0000256" key="10">
    <source>
        <dbReference type="RuleBase" id="RU364116"/>
    </source>
</evidence>
<dbReference type="HOGENOM" id="CLU_027579_2_1_6"/>
<evidence type="ECO:0000256" key="9">
    <source>
        <dbReference type="ARBA" id="ARBA00023186"/>
    </source>
</evidence>
<evidence type="ECO:0000313" key="12">
    <source>
        <dbReference type="EMBL" id="AGA88954.1"/>
    </source>
</evidence>
<evidence type="ECO:0000313" key="13">
    <source>
        <dbReference type="Proteomes" id="UP000010816"/>
    </source>
</evidence>
<keyword evidence="5 10" id="KW-0949">S-adenosyl-L-methionine</keyword>
<sequence>MIAHPAGGGRNRLTATGDAPPLALYIHVPWCERKCPYCDFGSRPRPRVLPESAYREALLRDLALELDGLPARRPLTSIFIGGGTPSLLAGETVDGLLRGIRALADLAPDIEVTLEANPGTADAARFAAYRAAGVNRFSIGVQSFAARHLERLGRIHDPRQARAAVAAARAAGFANVNLDLMHGLPGQTASEMAADIEAAVALEPEHISYYQLTVEAGTPFGRDRPLLPDEDLIADGHRAAVEWLAGVGFAQYETSAFARVGRRCRHNLNYWEFGDYIGIGPGAHGKLTLARPGRVVRRVKCAGPSDYLAAVDRGGFTAVEHELGEDDLVLEFMLNALRLTEGFPTRLFEARTGLPVARITPGIDLAVRRGLLVSTDGWIRPSDLGGRFLDDLLQLFVR</sequence>
<dbReference type="GO" id="GO:0046872">
    <property type="term" value="F:metal ion binding"/>
    <property type="evidence" value="ECO:0007669"/>
    <property type="project" value="UniProtKB-UniRule"/>
</dbReference>
<dbReference type="Gene3D" id="3.20.20.70">
    <property type="entry name" value="Aldolase class I"/>
    <property type="match status" value="1"/>
</dbReference>
<dbReference type="GO" id="GO:0051539">
    <property type="term" value="F:4 iron, 4 sulfur cluster binding"/>
    <property type="evidence" value="ECO:0007669"/>
    <property type="project" value="UniProtKB-UniRule"/>
</dbReference>
<dbReference type="SMART" id="SM00729">
    <property type="entry name" value="Elp3"/>
    <property type="match status" value="1"/>
</dbReference>
<dbReference type="GO" id="GO:0006779">
    <property type="term" value="P:porphyrin-containing compound biosynthetic process"/>
    <property type="evidence" value="ECO:0007669"/>
    <property type="project" value="InterPro"/>
</dbReference>
<keyword evidence="9 10" id="KW-0143">Chaperone</keyword>
<accession>L0GUG9</accession>
<dbReference type="PANTHER" id="PTHR13932:SF5">
    <property type="entry name" value="RADICAL S-ADENOSYL METHIONINE DOMAIN-CONTAINING PROTEIN 1, MITOCHONDRIAL"/>
    <property type="match status" value="1"/>
</dbReference>
<dbReference type="EMBL" id="CP003051">
    <property type="protein sequence ID" value="AGA88954.1"/>
    <property type="molecule type" value="Genomic_DNA"/>
</dbReference>
<dbReference type="InterPro" id="IPR013785">
    <property type="entry name" value="Aldolase_TIM"/>
</dbReference>
<dbReference type="SFLD" id="SFLDS00029">
    <property type="entry name" value="Radical_SAM"/>
    <property type="match status" value="1"/>
</dbReference>
<dbReference type="CDD" id="cd01335">
    <property type="entry name" value="Radical_SAM"/>
    <property type="match status" value="1"/>
</dbReference>
<feature type="domain" description="Radical SAM core" evidence="11">
    <location>
        <begin position="16"/>
        <end position="250"/>
    </location>
</feature>
<comment type="subcellular location">
    <subcellularLocation>
        <location evidence="10">Cytoplasm</location>
    </subcellularLocation>
</comment>
<dbReference type="SFLD" id="SFLDF00562">
    <property type="entry name" value="HemN-like__clustered_with_heat"/>
    <property type="match status" value="1"/>
</dbReference>
<keyword evidence="7 10" id="KW-0408">Iron</keyword>
<dbReference type="SUPFAM" id="SSF102114">
    <property type="entry name" value="Radical SAM enzymes"/>
    <property type="match status" value="1"/>
</dbReference>
<dbReference type="NCBIfam" id="TIGR00539">
    <property type="entry name" value="hemN_rel"/>
    <property type="match status" value="1"/>
</dbReference>
<dbReference type="STRING" id="765912.Thimo_0078"/>
<comment type="similarity">
    <text evidence="2">Belongs to the anaerobic coproporphyrinogen-III oxidase family. HemW subfamily.</text>
</comment>
<dbReference type="SFLD" id="SFLDG01082">
    <property type="entry name" value="B12-binding_domain_containing"/>
    <property type="match status" value="1"/>
</dbReference>
<dbReference type="Pfam" id="PF04055">
    <property type="entry name" value="Radical_SAM"/>
    <property type="match status" value="1"/>
</dbReference>
<evidence type="ECO:0000256" key="4">
    <source>
        <dbReference type="ARBA" id="ARBA00022617"/>
    </source>
</evidence>
<dbReference type="eggNOG" id="COG0635">
    <property type="taxonomic scope" value="Bacteria"/>
</dbReference>
<evidence type="ECO:0000256" key="2">
    <source>
        <dbReference type="ARBA" id="ARBA00006100"/>
    </source>
</evidence>
<evidence type="ECO:0000256" key="5">
    <source>
        <dbReference type="ARBA" id="ARBA00022691"/>
    </source>
</evidence>
<dbReference type="InterPro" id="IPR010723">
    <property type="entry name" value="HemN_C"/>
</dbReference>
<dbReference type="InterPro" id="IPR058240">
    <property type="entry name" value="rSAM_sf"/>
</dbReference>
<keyword evidence="6 10" id="KW-0479">Metal-binding</keyword>
<dbReference type="Proteomes" id="UP000010816">
    <property type="component" value="Chromosome"/>
</dbReference>
<reference evidence="12 13" key="1">
    <citation type="submission" date="2011-09" db="EMBL/GenBank/DDBJ databases">
        <title>Complete sequence of chromosome of Thioflavicoccus mobilis 8321.</title>
        <authorList>
            <consortium name="US DOE Joint Genome Institute"/>
            <person name="Lucas S."/>
            <person name="Han J."/>
            <person name="Lapidus A."/>
            <person name="Cheng J.-F."/>
            <person name="Goodwin L."/>
            <person name="Pitluck S."/>
            <person name="Peters L."/>
            <person name="Ovchinnikova G."/>
            <person name="Lu M."/>
            <person name="Detter J.C."/>
            <person name="Han C."/>
            <person name="Tapia R."/>
            <person name="Land M."/>
            <person name="Hauser L."/>
            <person name="Kyrpides N."/>
            <person name="Ivanova N."/>
            <person name="Pagani I."/>
            <person name="Vogl K."/>
            <person name="Liu Z."/>
            <person name="Imhoff J."/>
            <person name="Thiel V."/>
            <person name="Frigaard N.-U."/>
            <person name="Bryant D."/>
            <person name="Woyke T."/>
        </authorList>
    </citation>
    <scope>NUCLEOTIDE SEQUENCE [LARGE SCALE GENOMIC DNA]</scope>
    <source>
        <strain evidence="12 13">8321</strain>
    </source>
</reference>
<dbReference type="AlphaFoldDB" id="L0GUG9"/>
<dbReference type="GO" id="GO:0004109">
    <property type="term" value="F:coproporphyrinogen oxidase activity"/>
    <property type="evidence" value="ECO:0007669"/>
    <property type="project" value="InterPro"/>
</dbReference>
<evidence type="ECO:0000256" key="3">
    <source>
        <dbReference type="ARBA" id="ARBA00017228"/>
    </source>
</evidence>
<dbReference type="InterPro" id="IPR007197">
    <property type="entry name" value="rSAM"/>
</dbReference>
<dbReference type="RefSeq" id="WP_015279104.1">
    <property type="nucleotide sequence ID" value="NC_019940.1"/>
</dbReference>
<evidence type="ECO:0000256" key="8">
    <source>
        <dbReference type="ARBA" id="ARBA00023014"/>
    </source>
</evidence>
<keyword evidence="10" id="KW-0963">Cytoplasm</keyword>
<dbReference type="SFLD" id="SFLDF00288">
    <property type="entry name" value="HemN-like__clustered_with_nucl"/>
    <property type="match status" value="1"/>
</dbReference>